<feature type="compositionally biased region" description="Low complexity" evidence="1">
    <location>
        <begin position="238"/>
        <end position="254"/>
    </location>
</feature>
<sequence length="285" mass="31657">MTHLPPAIVLMFGGTESSKNNNNNNMMESCSSISMMDSCSTLGMSHSTLSGSGNGNTNNSPNKIPVLLEACKEQHQQVLAKRKRAMLRHSRSFDSTNGGPPQSFIRRPRQSKTRPRRHRSTPVKEAEPEEEEEEIIIIVTEEEEYEHDEPIVVKENRWDSGKPAPESTAARMENNSAAIRMGQPQLQRSSSHTSSSRWDTGTDSGHSRRSSTCPILPPSRQDSFTELSPEDLIMDARPTIPTTISTTTSTSTSPKVPQRTHSSDANRRPLRCYSPQRCVSPARMA</sequence>
<feature type="compositionally biased region" description="Basic residues" evidence="1">
    <location>
        <begin position="106"/>
        <end position="121"/>
    </location>
</feature>
<evidence type="ECO:0000256" key="1">
    <source>
        <dbReference type="SAM" id="MobiDB-lite"/>
    </source>
</evidence>
<feature type="compositionally biased region" description="Basic and acidic residues" evidence="1">
    <location>
        <begin position="148"/>
        <end position="160"/>
    </location>
</feature>
<protein>
    <submittedName>
        <fullName evidence="2">Uncharacterized protein</fullName>
    </submittedName>
</protein>
<dbReference type="Proteomes" id="UP001153069">
    <property type="component" value="Unassembled WGS sequence"/>
</dbReference>
<feature type="region of interest" description="Disordered" evidence="1">
    <location>
        <begin position="83"/>
        <end position="169"/>
    </location>
</feature>
<evidence type="ECO:0000313" key="2">
    <source>
        <dbReference type="EMBL" id="CAB9524596.1"/>
    </source>
</evidence>
<dbReference type="AlphaFoldDB" id="A0A9N8ESC1"/>
<comment type="caution">
    <text evidence="2">The sequence shown here is derived from an EMBL/GenBank/DDBJ whole genome shotgun (WGS) entry which is preliminary data.</text>
</comment>
<reference evidence="2" key="1">
    <citation type="submission" date="2020-06" db="EMBL/GenBank/DDBJ databases">
        <authorList>
            <consortium name="Plant Systems Biology data submission"/>
        </authorList>
    </citation>
    <scope>NUCLEOTIDE SEQUENCE</scope>
    <source>
        <strain evidence="2">D6</strain>
    </source>
</reference>
<gene>
    <name evidence="2" type="ORF">SEMRO_1557_G282240.1</name>
</gene>
<name>A0A9N8ESC1_9STRA</name>
<feature type="region of interest" description="Disordered" evidence="1">
    <location>
        <begin position="181"/>
        <end position="285"/>
    </location>
</feature>
<feature type="compositionally biased region" description="Acidic residues" evidence="1">
    <location>
        <begin position="127"/>
        <end position="147"/>
    </location>
</feature>
<proteinExistence type="predicted"/>
<dbReference type="EMBL" id="CAICTM010001555">
    <property type="protein sequence ID" value="CAB9524596.1"/>
    <property type="molecule type" value="Genomic_DNA"/>
</dbReference>
<evidence type="ECO:0000313" key="3">
    <source>
        <dbReference type="Proteomes" id="UP001153069"/>
    </source>
</evidence>
<accession>A0A9N8ESC1</accession>
<keyword evidence="3" id="KW-1185">Reference proteome</keyword>
<organism evidence="2 3">
    <name type="scientific">Seminavis robusta</name>
    <dbReference type="NCBI Taxonomy" id="568900"/>
    <lineage>
        <taxon>Eukaryota</taxon>
        <taxon>Sar</taxon>
        <taxon>Stramenopiles</taxon>
        <taxon>Ochrophyta</taxon>
        <taxon>Bacillariophyta</taxon>
        <taxon>Bacillariophyceae</taxon>
        <taxon>Bacillariophycidae</taxon>
        <taxon>Naviculales</taxon>
        <taxon>Naviculaceae</taxon>
        <taxon>Seminavis</taxon>
    </lineage>
</organism>